<dbReference type="RefSeq" id="WP_106334719.1">
    <property type="nucleotide sequence ID" value="NZ_PVZS01000001.1"/>
</dbReference>
<reference evidence="2" key="1">
    <citation type="submission" date="2018-03" db="EMBL/GenBank/DDBJ databases">
        <authorList>
            <person name="Sun L."/>
            <person name="Liu H."/>
            <person name="Chen W."/>
            <person name="Huang K."/>
            <person name="Liu W."/>
            <person name="Gao X."/>
        </authorList>
    </citation>
    <scope>NUCLEOTIDE SEQUENCE [LARGE SCALE GENOMIC DNA]</scope>
    <source>
        <strain evidence="2">SH9</strain>
    </source>
</reference>
<sequence length="83" mass="9166">MPPLVLLVAYDANKAAWNVRIKGYPQYMVFQFRRIETLVALMEAAKDASPVLYELAAPTLAPYPEALQELVDSGITRAMGPAQ</sequence>
<dbReference type="Proteomes" id="UP000239772">
    <property type="component" value="Unassembled WGS sequence"/>
</dbReference>
<gene>
    <name evidence="1" type="ORF">SLNSH_00680</name>
</gene>
<comment type="caution">
    <text evidence="1">The sequence shown here is derived from an EMBL/GenBank/DDBJ whole genome shotgun (WGS) entry which is preliminary data.</text>
</comment>
<dbReference type="AlphaFoldDB" id="A0A2T1HZ95"/>
<protein>
    <submittedName>
        <fullName evidence="1">Uncharacterized protein</fullName>
    </submittedName>
</protein>
<organism evidence="1 2">
    <name type="scientific">Alsobacter soli</name>
    <dbReference type="NCBI Taxonomy" id="2109933"/>
    <lineage>
        <taxon>Bacteria</taxon>
        <taxon>Pseudomonadati</taxon>
        <taxon>Pseudomonadota</taxon>
        <taxon>Alphaproteobacteria</taxon>
        <taxon>Hyphomicrobiales</taxon>
        <taxon>Alsobacteraceae</taxon>
        <taxon>Alsobacter</taxon>
    </lineage>
</organism>
<evidence type="ECO:0000313" key="1">
    <source>
        <dbReference type="EMBL" id="PSC06934.1"/>
    </source>
</evidence>
<keyword evidence="2" id="KW-1185">Reference proteome</keyword>
<accession>A0A2T1HZ95</accession>
<proteinExistence type="predicted"/>
<evidence type="ECO:0000313" key="2">
    <source>
        <dbReference type="Proteomes" id="UP000239772"/>
    </source>
</evidence>
<name>A0A2T1HZ95_9HYPH</name>
<dbReference type="EMBL" id="PVZS01000001">
    <property type="protein sequence ID" value="PSC06934.1"/>
    <property type="molecule type" value="Genomic_DNA"/>
</dbReference>